<reference evidence="6" key="1">
    <citation type="journal article" date="2014" name="Front. Microbiol.">
        <title>High frequency of phylogenetically diverse reductive dehalogenase-homologous genes in deep subseafloor sedimentary metagenomes.</title>
        <authorList>
            <person name="Kawai M."/>
            <person name="Futagami T."/>
            <person name="Toyoda A."/>
            <person name="Takaki Y."/>
            <person name="Nishi S."/>
            <person name="Hori S."/>
            <person name="Arai W."/>
            <person name="Tsubouchi T."/>
            <person name="Morono Y."/>
            <person name="Uchiyama I."/>
            <person name="Ito T."/>
            <person name="Fujiyama A."/>
            <person name="Inagaki F."/>
            <person name="Takami H."/>
        </authorList>
    </citation>
    <scope>NUCLEOTIDE SEQUENCE</scope>
    <source>
        <strain evidence="6">Expedition CK06-06</strain>
    </source>
</reference>
<proteinExistence type="inferred from homology"/>
<evidence type="ECO:0000256" key="4">
    <source>
        <dbReference type="ARBA" id="ARBA00022729"/>
    </source>
</evidence>
<sequence>DLLALRVDSEPLTDRRVRLALSMAIDREAMNEAIHGGYAEILEFPYYSSWGEDYYTPIEKLPESTREQFEYNPEKAKQLLAEAGYPDGFKLELVYYTVGTLMTDQASMIAGDWAKIGVETELKGFEYASYYSLMVAQDHKHCYMLTTDPGNPMAIMRKVGETGQRWNPAMHSDAWFDETLSNVRLETDPAVRDPLLKEMSLRWLDSVAYIQLPTNYTAAYAWPWVNNWYGEQYVGAYIRGPIWARIWIDQDLRYEMTGKR</sequence>
<dbReference type="PANTHER" id="PTHR30290:SF10">
    <property type="entry name" value="PERIPLASMIC OLIGOPEPTIDE-BINDING PROTEIN-RELATED"/>
    <property type="match status" value="1"/>
</dbReference>
<dbReference type="GO" id="GO:0015833">
    <property type="term" value="P:peptide transport"/>
    <property type="evidence" value="ECO:0007669"/>
    <property type="project" value="TreeGrafter"/>
</dbReference>
<comment type="subcellular location">
    <subcellularLocation>
        <location evidence="1">Cell envelope</location>
    </subcellularLocation>
</comment>
<evidence type="ECO:0000259" key="5">
    <source>
        <dbReference type="Pfam" id="PF00496"/>
    </source>
</evidence>
<protein>
    <recommendedName>
        <fullName evidence="5">Solute-binding protein family 5 domain-containing protein</fullName>
    </recommendedName>
</protein>
<organism evidence="6">
    <name type="scientific">marine sediment metagenome</name>
    <dbReference type="NCBI Taxonomy" id="412755"/>
    <lineage>
        <taxon>unclassified sequences</taxon>
        <taxon>metagenomes</taxon>
        <taxon>ecological metagenomes</taxon>
    </lineage>
</organism>
<dbReference type="InterPro" id="IPR000914">
    <property type="entry name" value="SBP_5_dom"/>
</dbReference>
<dbReference type="InterPro" id="IPR039424">
    <property type="entry name" value="SBP_5"/>
</dbReference>
<comment type="caution">
    <text evidence="6">The sequence shown here is derived from an EMBL/GenBank/DDBJ whole genome shotgun (WGS) entry which is preliminary data.</text>
</comment>
<keyword evidence="4" id="KW-0732">Signal</keyword>
<feature type="domain" description="Solute-binding protein family 5" evidence="5">
    <location>
        <begin position="3"/>
        <end position="140"/>
    </location>
</feature>
<evidence type="ECO:0000256" key="3">
    <source>
        <dbReference type="ARBA" id="ARBA00022448"/>
    </source>
</evidence>
<dbReference type="AlphaFoldDB" id="X1HI39"/>
<dbReference type="GO" id="GO:1904680">
    <property type="term" value="F:peptide transmembrane transporter activity"/>
    <property type="evidence" value="ECO:0007669"/>
    <property type="project" value="TreeGrafter"/>
</dbReference>
<comment type="similarity">
    <text evidence="2">Belongs to the bacterial solute-binding protein 5 family.</text>
</comment>
<accession>X1HI39</accession>
<gene>
    <name evidence="6" type="ORF">S03H2_21487</name>
</gene>
<dbReference type="PANTHER" id="PTHR30290">
    <property type="entry name" value="PERIPLASMIC BINDING COMPONENT OF ABC TRANSPORTER"/>
    <property type="match status" value="1"/>
</dbReference>
<dbReference type="SUPFAM" id="SSF53850">
    <property type="entry name" value="Periplasmic binding protein-like II"/>
    <property type="match status" value="1"/>
</dbReference>
<keyword evidence="3" id="KW-0813">Transport</keyword>
<dbReference type="GO" id="GO:0030313">
    <property type="term" value="C:cell envelope"/>
    <property type="evidence" value="ECO:0007669"/>
    <property type="project" value="UniProtKB-SubCell"/>
</dbReference>
<feature type="non-terminal residue" evidence="6">
    <location>
        <position position="1"/>
    </location>
</feature>
<name>X1HI39_9ZZZZ</name>
<dbReference type="Pfam" id="PF00496">
    <property type="entry name" value="SBP_bac_5"/>
    <property type="match status" value="1"/>
</dbReference>
<evidence type="ECO:0000256" key="2">
    <source>
        <dbReference type="ARBA" id="ARBA00005695"/>
    </source>
</evidence>
<dbReference type="Gene3D" id="3.10.105.10">
    <property type="entry name" value="Dipeptide-binding Protein, Domain 3"/>
    <property type="match status" value="1"/>
</dbReference>
<evidence type="ECO:0000256" key="1">
    <source>
        <dbReference type="ARBA" id="ARBA00004196"/>
    </source>
</evidence>
<dbReference type="EMBL" id="BARU01011445">
    <property type="protein sequence ID" value="GAH44948.1"/>
    <property type="molecule type" value="Genomic_DNA"/>
</dbReference>
<evidence type="ECO:0000313" key="6">
    <source>
        <dbReference type="EMBL" id="GAH44948.1"/>
    </source>
</evidence>